<dbReference type="EMBL" id="JBDFQZ010000003">
    <property type="protein sequence ID" value="KAK9742583.1"/>
    <property type="molecule type" value="Genomic_DNA"/>
</dbReference>
<dbReference type="AlphaFoldDB" id="A0AAW1M832"/>
<keyword evidence="2" id="KW-1185">Reference proteome</keyword>
<name>A0AAW1M832_SAPOF</name>
<proteinExistence type="predicted"/>
<dbReference type="Proteomes" id="UP001443914">
    <property type="component" value="Unassembled WGS sequence"/>
</dbReference>
<gene>
    <name evidence="1" type="ORF">RND81_03G183600</name>
</gene>
<comment type="caution">
    <text evidence="1">The sequence shown here is derived from an EMBL/GenBank/DDBJ whole genome shotgun (WGS) entry which is preliminary data.</text>
</comment>
<protein>
    <submittedName>
        <fullName evidence="1">Uncharacterized protein</fullName>
    </submittedName>
</protein>
<accession>A0AAW1M832</accession>
<evidence type="ECO:0000313" key="1">
    <source>
        <dbReference type="EMBL" id="KAK9742583.1"/>
    </source>
</evidence>
<evidence type="ECO:0000313" key="2">
    <source>
        <dbReference type="Proteomes" id="UP001443914"/>
    </source>
</evidence>
<sequence>METSTADLYRVASMRLGGGSSWRNSGRDVFSVSVHDEDDEEALKWAALEKLPTIIELGRVF</sequence>
<reference evidence="1" key="1">
    <citation type="submission" date="2024-03" db="EMBL/GenBank/DDBJ databases">
        <title>WGS assembly of Saponaria officinalis var. Norfolk2.</title>
        <authorList>
            <person name="Jenkins J."/>
            <person name="Shu S."/>
            <person name="Grimwood J."/>
            <person name="Barry K."/>
            <person name="Goodstein D."/>
            <person name="Schmutz J."/>
            <person name="Leebens-Mack J."/>
            <person name="Osbourn A."/>
        </authorList>
    </citation>
    <scope>NUCLEOTIDE SEQUENCE [LARGE SCALE GENOMIC DNA]</scope>
    <source>
        <strain evidence="1">JIC</strain>
    </source>
</reference>
<organism evidence="1 2">
    <name type="scientific">Saponaria officinalis</name>
    <name type="common">Common soapwort</name>
    <name type="synonym">Lychnis saponaria</name>
    <dbReference type="NCBI Taxonomy" id="3572"/>
    <lineage>
        <taxon>Eukaryota</taxon>
        <taxon>Viridiplantae</taxon>
        <taxon>Streptophyta</taxon>
        <taxon>Embryophyta</taxon>
        <taxon>Tracheophyta</taxon>
        <taxon>Spermatophyta</taxon>
        <taxon>Magnoliopsida</taxon>
        <taxon>eudicotyledons</taxon>
        <taxon>Gunneridae</taxon>
        <taxon>Pentapetalae</taxon>
        <taxon>Caryophyllales</taxon>
        <taxon>Caryophyllaceae</taxon>
        <taxon>Caryophylleae</taxon>
        <taxon>Saponaria</taxon>
    </lineage>
</organism>